<comment type="caution">
    <text evidence="4">The sequence shown here is derived from an EMBL/GenBank/DDBJ whole genome shotgun (WGS) entry which is preliminary data.</text>
</comment>
<feature type="region of interest" description="Disordered" evidence="1">
    <location>
        <begin position="129"/>
        <end position="153"/>
    </location>
</feature>
<feature type="domain" description="DUF6852" evidence="3">
    <location>
        <begin position="51"/>
        <end position="119"/>
    </location>
</feature>
<organism evidence="4">
    <name type="scientific">marine sediment metagenome</name>
    <dbReference type="NCBI Taxonomy" id="412755"/>
    <lineage>
        <taxon>unclassified sequences</taxon>
        <taxon>metagenomes</taxon>
        <taxon>ecological metagenomes</taxon>
    </lineage>
</organism>
<dbReference type="InterPro" id="IPR041218">
    <property type="entry name" value="DUF5606"/>
</dbReference>
<dbReference type="InterPro" id="IPR049281">
    <property type="entry name" value="BVU_3817-like_C_sf"/>
</dbReference>
<dbReference type="Pfam" id="PF21186">
    <property type="entry name" value="DUF6852"/>
    <property type="match status" value="1"/>
</dbReference>
<evidence type="ECO:0000256" key="1">
    <source>
        <dbReference type="SAM" id="MobiDB-lite"/>
    </source>
</evidence>
<dbReference type="EMBL" id="BARU01026822">
    <property type="protein sequence ID" value="GAH67232.1"/>
    <property type="molecule type" value="Genomic_DNA"/>
</dbReference>
<dbReference type="InterPro" id="IPR049280">
    <property type="entry name" value="DUF6852"/>
</dbReference>
<protein>
    <submittedName>
        <fullName evidence="4">Uncharacterized protein</fullName>
    </submittedName>
</protein>
<reference evidence="4" key="1">
    <citation type="journal article" date="2014" name="Front. Microbiol.">
        <title>High frequency of phylogenetically diverse reductive dehalogenase-homologous genes in deep subseafloor sedimentary metagenomes.</title>
        <authorList>
            <person name="Kawai M."/>
            <person name="Futagami T."/>
            <person name="Toyoda A."/>
            <person name="Takaki Y."/>
            <person name="Nishi S."/>
            <person name="Hori S."/>
            <person name="Arai W."/>
            <person name="Tsubouchi T."/>
            <person name="Morono Y."/>
            <person name="Uchiyama I."/>
            <person name="Ito T."/>
            <person name="Fujiyama A."/>
            <person name="Inagaki F."/>
            <person name="Takami H."/>
        </authorList>
    </citation>
    <scope>NUCLEOTIDE SEQUENCE</scope>
    <source>
        <strain evidence="4">Expedition CK06-06</strain>
    </source>
</reference>
<dbReference type="AlphaFoldDB" id="X1HCU5"/>
<evidence type="ECO:0000313" key="4">
    <source>
        <dbReference type="EMBL" id="GAH67232.1"/>
    </source>
</evidence>
<dbReference type="InterPro" id="IPR049282">
    <property type="entry name" value="BVU_3817_N_sf"/>
</dbReference>
<evidence type="ECO:0000259" key="2">
    <source>
        <dbReference type="Pfam" id="PF18347"/>
    </source>
</evidence>
<evidence type="ECO:0000259" key="3">
    <source>
        <dbReference type="Pfam" id="PF21186"/>
    </source>
</evidence>
<dbReference type="Pfam" id="PF18347">
    <property type="entry name" value="DUF5606"/>
    <property type="match status" value="1"/>
</dbReference>
<dbReference type="Gene3D" id="1.10.10.1650">
    <property type="match status" value="1"/>
</dbReference>
<name>X1HCU5_9ZZZZ</name>
<gene>
    <name evidence="4" type="ORF">S03H2_43043</name>
</gene>
<dbReference type="Gene3D" id="2.30.30.730">
    <property type="match status" value="1"/>
</dbReference>
<sequence length="153" mass="17894">MDLKDILAISGQQGLFKLISQGRNAIIVENLETRKRMSAFSTIKVSSLEEIAIFTKEEDVPLVDIFKKIHEKENGGLTIDFKSPNEELKRYFEEVLPGYDKDRVYVSDMKKIFNWYNLLQKLEMVHFKPEKKEQGEKEETKSKKDKPVEHAKE</sequence>
<feature type="domain" description="DUF5606" evidence="2">
    <location>
        <begin position="3"/>
        <end position="48"/>
    </location>
</feature>
<accession>X1HCU5</accession>
<proteinExistence type="predicted"/>